<dbReference type="AlphaFoldDB" id="A0A0J6VSL9"/>
<dbReference type="SUPFAM" id="SSF56784">
    <property type="entry name" value="HAD-like"/>
    <property type="match status" value="1"/>
</dbReference>
<keyword evidence="1" id="KW-0479">Metal-binding</keyword>
<dbReference type="STRING" id="37916.MCHLDSM_03971"/>
<proteinExistence type="predicted"/>
<evidence type="ECO:0000256" key="1">
    <source>
        <dbReference type="ARBA" id="ARBA00022723"/>
    </source>
</evidence>
<dbReference type="EC" id="3.6.3.54" evidence="2"/>
<evidence type="ECO:0000313" key="2">
    <source>
        <dbReference type="EMBL" id="KMO72488.1"/>
    </source>
</evidence>
<sequence>MRPTAKRIAEQLDIDTRHRRGVARRHGGKVAELQRGGKVAELQRGGKKVAMVGDGVNDAPAQADLGAAIGAGTDVAIETADFVLMRSDPLDVPIALRIGRGTLGNLRQDLGWVVWLQRHRLADRRRRVRARFRSGAAPQVAALSMSGSSLIVAVNTLMLKRRRLPTLSAPAAHETATLALTPA</sequence>
<dbReference type="Gene3D" id="3.40.50.1000">
    <property type="entry name" value="HAD superfamily/HAD-like"/>
    <property type="match status" value="1"/>
</dbReference>
<dbReference type="GO" id="GO:0016787">
    <property type="term" value="F:hydrolase activity"/>
    <property type="evidence" value="ECO:0007669"/>
    <property type="project" value="UniProtKB-KW"/>
</dbReference>
<keyword evidence="2" id="KW-0378">Hydrolase</keyword>
<dbReference type="PATRIC" id="fig|37916.4.peg.3937"/>
<name>A0A0J6VSL9_9MYCO</name>
<keyword evidence="3" id="KW-1185">Reference proteome</keyword>
<protein>
    <submittedName>
        <fullName evidence="2">Copper-exporting P-type ATPase A</fullName>
        <ecNumber evidence="2">3.6.3.54</ecNumber>
    </submittedName>
</protein>
<gene>
    <name evidence="2" type="primary">copA_13</name>
    <name evidence="2" type="ORF">MCHLDSM_03971</name>
</gene>
<dbReference type="Proteomes" id="UP000036513">
    <property type="component" value="Unassembled WGS sequence"/>
</dbReference>
<dbReference type="PANTHER" id="PTHR46594:SF4">
    <property type="entry name" value="P-TYPE CATION-TRANSPORTING ATPASE"/>
    <property type="match status" value="1"/>
</dbReference>
<comment type="caution">
    <text evidence="2">The sequence shown here is derived from an EMBL/GenBank/DDBJ whole genome shotgun (WGS) entry which is preliminary data.</text>
</comment>
<evidence type="ECO:0000313" key="3">
    <source>
        <dbReference type="Proteomes" id="UP000036513"/>
    </source>
</evidence>
<dbReference type="EMBL" id="JYNL01000043">
    <property type="protein sequence ID" value="KMO72488.1"/>
    <property type="molecule type" value="Genomic_DNA"/>
</dbReference>
<dbReference type="InterPro" id="IPR036412">
    <property type="entry name" value="HAD-like_sf"/>
</dbReference>
<dbReference type="InterPro" id="IPR023214">
    <property type="entry name" value="HAD_sf"/>
</dbReference>
<organism evidence="2 3">
    <name type="scientific">Mycolicibacterium chlorophenolicum</name>
    <dbReference type="NCBI Taxonomy" id="37916"/>
    <lineage>
        <taxon>Bacteria</taxon>
        <taxon>Bacillati</taxon>
        <taxon>Actinomycetota</taxon>
        <taxon>Actinomycetes</taxon>
        <taxon>Mycobacteriales</taxon>
        <taxon>Mycobacteriaceae</taxon>
        <taxon>Mycolicibacterium</taxon>
    </lineage>
</organism>
<dbReference type="GO" id="GO:0046872">
    <property type="term" value="F:metal ion binding"/>
    <property type="evidence" value="ECO:0007669"/>
    <property type="project" value="UniProtKB-KW"/>
</dbReference>
<dbReference type="SMR" id="A0A0J6VSL9"/>
<accession>A0A0J6VSL9</accession>
<dbReference type="PANTHER" id="PTHR46594">
    <property type="entry name" value="P-TYPE CATION-TRANSPORTING ATPASE"/>
    <property type="match status" value="1"/>
</dbReference>
<reference evidence="2 3" key="1">
    <citation type="journal article" date="2015" name="Genome Biol. Evol.">
        <title>Characterization of Three Mycobacterium spp. with Potential Use in Bioremediation by Genome Sequencing and Comparative Genomics.</title>
        <authorList>
            <person name="Das S."/>
            <person name="Pettersson B.M."/>
            <person name="Behra P.R."/>
            <person name="Ramesh M."/>
            <person name="Dasgupta S."/>
            <person name="Bhattacharya A."/>
            <person name="Kirsebom L.A."/>
        </authorList>
    </citation>
    <scope>NUCLEOTIDE SEQUENCE [LARGE SCALE GENOMIC DNA]</scope>
    <source>
        <strain evidence="2 3">DSM 43826</strain>
    </source>
</reference>